<dbReference type="PROSITE" id="PS50005">
    <property type="entry name" value="TPR"/>
    <property type="match status" value="1"/>
</dbReference>
<comment type="caution">
    <text evidence="1">The sequence shown here is derived from an EMBL/GenBank/DDBJ whole genome shotgun (WGS) entry which is preliminary data.</text>
</comment>
<dbReference type="SUPFAM" id="SSF48452">
    <property type="entry name" value="TPR-like"/>
    <property type="match status" value="1"/>
</dbReference>
<proteinExistence type="predicted"/>
<feature type="non-terminal residue" evidence="1">
    <location>
        <position position="1"/>
    </location>
</feature>
<name>X1JUF2_9ZZZZ</name>
<protein>
    <submittedName>
        <fullName evidence="1">Uncharacterized protein</fullName>
    </submittedName>
</protein>
<reference evidence="1" key="1">
    <citation type="journal article" date="2014" name="Front. Microbiol.">
        <title>High frequency of phylogenetically diverse reductive dehalogenase-homologous genes in deep subseafloor sedimentary metagenomes.</title>
        <authorList>
            <person name="Kawai M."/>
            <person name="Futagami T."/>
            <person name="Toyoda A."/>
            <person name="Takaki Y."/>
            <person name="Nishi S."/>
            <person name="Hori S."/>
            <person name="Arai W."/>
            <person name="Tsubouchi T."/>
            <person name="Morono Y."/>
            <person name="Uchiyama I."/>
            <person name="Ito T."/>
            <person name="Fujiyama A."/>
            <person name="Inagaki F."/>
            <person name="Takami H."/>
        </authorList>
    </citation>
    <scope>NUCLEOTIDE SEQUENCE</scope>
    <source>
        <strain evidence="1">Expedition CK06-06</strain>
    </source>
</reference>
<dbReference type="SMART" id="SM00028">
    <property type="entry name" value="TPR"/>
    <property type="match status" value="1"/>
</dbReference>
<accession>X1JUF2</accession>
<sequence>GPQADEVKLTPTEKKKAKLLKQTDRKFENPEAHFELGQLYQADGLWSQAEHHYRIALNFDPAHRNAQAGRVKVLLGSGDTARAKLLAEEYMSQASVSAAGGS</sequence>
<dbReference type="EMBL" id="BARU01045911">
    <property type="protein sequence ID" value="GAH97712.1"/>
    <property type="molecule type" value="Genomic_DNA"/>
</dbReference>
<dbReference type="AlphaFoldDB" id="X1JUF2"/>
<dbReference type="InterPro" id="IPR011990">
    <property type="entry name" value="TPR-like_helical_dom_sf"/>
</dbReference>
<gene>
    <name evidence="1" type="ORF">S03H2_69473</name>
</gene>
<organism evidence="1">
    <name type="scientific">marine sediment metagenome</name>
    <dbReference type="NCBI Taxonomy" id="412755"/>
    <lineage>
        <taxon>unclassified sequences</taxon>
        <taxon>metagenomes</taxon>
        <taxon>ecological metagenomes</taxon>
    </lineage>
</organism>
<dbReference type="Gene3D" id="1.25.40.10">
    <property type="entry name" value="Tetratricopeptide repeat domain"/>
    <property type="match status" value="1"/>
</dbReference>
<evidence type="ECO:0000313" key="1">
    <source>
        <dbReference type="EMBL" id="GAH97712.1"/>
    </source>
</evidence>
<dbReference type="InterPro" id="IPR019734">
    <property type="entry name" value="TPR_rpt"/>
</dbReference>